<organism evidence="5 6">
    <name type="scientific">Aureimonas ureilytica</name>
    <dbReference type="NCBI Taxonomy" id="401562"/>
    <lineage>
        <taxon>Bacteria</taxon>
        <taxon>Pseudomonadati</taxon>
        <taxon>Pseudomonadota</taxon>
        <taxon>Alphaproteobacteria</taxon>
        <taxon>Hyphomicrobiales</taxon>
        <taxon>Aurantimonadaceae</taxon>
        <taxon>Aureimonas</taxon>
    </lineage>
</organism>
<dbReference type="PANTHER" id="PTHR10357:SF219">
    <property type="entry name" value="MALTOSE ALPHA-D-GLUCOSYLTRANSFERASE"/>
    <property type="match status" value="1"/>
</dbReference>
<comment type="similarity">
    <text evidence="1 2">Belongs to the glycosyl hydrolase 13 family.</text>
</comment>
<dbReference type="Pfam" id="PF00128">
    <property type="entry name" value="Alpha-amylase"/>
    <property type="match status" value="2"/>
</dbReference>
<dbReference type="AlphaFoldDB" id="A0A175RT20"/>
<dbReference type="InterPro" id="IPR006047">
    <property type="entry name" value="GH13_cat_dom"/>
</dbReference>
<keyword evidence="6" id="KW-1185">Reference proteome</keyword>
<comment type="caution">
    <text evidence="5">The sequence shown here is derived from an EMBL/GenBank/DDBJ whole genome shotgun (WGS) entry which is preliminary data.</text>
</comment>
<evidence type="ECO:0000313" key="5">
    <source>
        <dbReference type="EMBL" id="KTR05979.1"/>
    </source>
</evidence>
<dbReference type="GO" id="GO:0005975">
    <property type="term" value="P:carbohydrate metabolic process"/>
    <property type="evidence" value="ECO:0007669"/>
    <property type="project" value="InterPro"/>
</dbReference>
<dbReference type="Gene3D" id="3.20.20.80">
    <property type="entry name" value="Glycosidases"/>
    <property type="match status" value="1"/>
</dbReference>
<dbReference type="PANTHER" id="PTHR10357">
    <property type="entry name" value="ALPHA-AMYLASE FAMILY MEMBER"/>
    <property type="match status" value="1"/>
</dbReference>
<dbReference type="SMART" id="SM00642">
    <property type="entry name" value="Aamy"/>
    <property type="match status" value="1"/>
</dbReference>
<accession>A0A175RT20</accession>
<protein>
    <recommendedName>
        <fullName evidence="3">Alpha-amylase</fullName>
        <ecNumber evidence="3">3.2.1.1</ecNumber>
    </recommendedName>
</protein>
<evidence type="ECO:0000256" key="2">
    <source>
        <dbReference type="RuleBase" id="RU003615"/>
    </source>
</evidence>
<dbReference type="InterPro" id="IPR006046">
    <property type="entry name" value="Alpha_amylase"/>
</dbReference>
<dbReference type="SUPFAM" id="SSF51445">
    <property type="entry name" value="(Trans)glycosidases"/>
    <property type="match status" value="1"/>
</dbReference>
<dbReference type="GO" id="GO:0043169">
    <property type="term" value="F:cation binding"/>
    <property type="evidence" value="ECO:0007669"/>
    <property type="project" value="InterPro"/>
</dbReference>
<dbReference type="Gene3D" id="3.90.400.10">
    <property type="entry name" value="Oligo-1,6-glucosidase, Domain 2"/>
    <property type="match status" value="1"/>
</dbReference>
<dbReference type="EC" id="3.2.1.1" evidence="3"/>
<gene>
    <name evidence="5" type="ORF">NS365_09310</name>
</gene>
<feature type="domain" description="Glycosyl hydrolase family 13 catalytic" evidence="4">
    <location>
        <begin position="13"/>
        <end position="413"/>
    </location>
</feature>
<dbReference type="GO" id="GO:0004556">
    <property type="term" value="F:alpha-amylase activity"/>
    <property type="evidence" value="ECO:0007669"/>
    <property type="project" value="UniProtKB-UniRule"/>
</dbReference>
<dbReference type="RefSeq" id="WP_058600003.1">
    <property type="nucleotide sequence ID" value="NZ_LDQA01000021.1"/>
</dbReference>
<reference evidence="5 6" key="1">
    <citation type="journal article" date="2016" name="Front. Microbiol.">
        <title>Genomic Resource of Rice Seed Associated Bacteria.</title>
        <authorList>
            <person name="Midha S."/>
            <person name="Bansal K."/>
            <person name="Sharma S."/>
            <person name="Kumar N."/>
            <person name="Patil P.P."/>
            <person name="Chaudhry V."/>
            <person name="Patil P.B."/>
        </authorList>
    </citation>
    <scope>NUCLEOTIDE SEQUENCE [LARGE SCALE GENOMIC DNA]</scope>
    <source>
        <strain evidence="5 6">NS365</strain>
    </source>
</reference>
<evidence type="ECO:0000256" key="3">
    <source>
        <dbReference type="RuleBase" id="RU361134"/>
    </source>
</evidence>
<name>A0A175RT20_9HYPH</name>
<dbReference type="PRINTS" id="PR00110">
    <property type="entry name" value="ALPHAAMYLASE"/>
</dbReference>
<sequence>MLNLWYKNAVIYCVDVETFQDSDGDGIGDFKGLTGRLDHIEALGATCIWLLPFYPSPNRDNGYDVADYYNVDPRYGTLGDFVEFTHAAHERGLRVLVDLVVNHSSIDHPWFQASRAGDPKYRDWYVWRKDKPEDAEKGVIFPGVQKTTWTRDTKRKEYYFHRFYEHQADLNIASPEVREEIERIMGFWLALGVSGFRMDAVPFMLEDLSSAHSGWEPHRYLSQLQTFLSWRRAEAILLAEANIPMDEAGDYFGTGDRLHVIFNFPLNQQMFLAFARGEAGPVSDFLKALPEIPAIAQWATFLRNHDEIDLGRLETQEKEEVFAAFGPDEDMQLYDRGLRRRLAPMLGGDERRLAMAFSVMLALPGTPVIWYGDEIGMGEDLSLPERHSVRTPMQWSAAENGAFSSARAKDCVRPVVAKGPFAFPHVNVARQKLDPLSLLSQVRRLIRARREAREIGWARPEVLKAGDGSVLALVSRWRGGGVLTLHNLADRPALAHLPEGLPFAAMSPLLRQGVHIDAKERTLRLDAYGFEWFRFEDGSGTRDEDEG</sequence>
<evidence type="ECO:0000313" key="6">
    <source>
        <dbReference type="Proteomes" id="UP000078529"/>
    </source>
</evidence>
<dbReference type="PATRIC" id="fig|401562.4.peg.1621"/>
<proteinExistence type="inferred from homology"/>
<dbReference type="InterPro" id="IPR017853">
    <property type="entry name" value="GH"/>
</dbReference>
<dbReference type="InterPro" id="IPR045857">
    <property type="entry name" value="O16G_dom_2"/>
</dbReference>
<dbReference type="EMBL" id="LDQA01000021">
    <property type="protein sequence ID" value="KTR05979.1"/>
    <property type="molecule type" value="Genomic_DNA"/>
</dbReference>
<dbReference type="Proteomes" id="UP000078529">
    <property type="component" value="Unassembled WGS sequence"/>
</dbReference>
<keyword evidence="3" id="KW-0119">Carbohydrate metabolism</keyword>
<keyword evidence="3" id="KW-0378">Hydrolase</keyword>
<keyword evidence="3" id="KW-0326">Glycosidase</keyword>
<comment type="catalytic activity">
    <reaction evidence="3">
        <text>Endohydrolysis of (1-&gt;4)-alpha-D-glucosidic linkages in polysaccharides containing three or more (1-&gt;4)-alpha-linked D-glucose units.</text>
        <dbReference type="EC" id="3.2.1.1"/>
    </reaction>
</comment>
<evidence type="ECO:0000256" key="1">
    <source>
        <dbReference type="ARBA" id="ARBA00008061"/>
    </source>
</evidence>
<dbReference type="CDD" id="cd11334">
    <property type="entry name" value="AmyAc_TreS"/>
    <property type="match status" value="1"/>
</dbReference>
<evidence type="ECO:0000259" key="4">
    <source>
        <dbReference type="SMART" id="SM00642"/>
    </source>
</evidence>